<protein>
    <submittedName>
        <fullName evidence="1">Macaca fascicularis brain cDNA, clone: QbsA-12008</fullName>
    </submittedName>
    <submittedName>
        <fullName evidence="2">Macaca fascicularis brain cDNA, clone: QflA-19471</fullName>
    </submittedName>
</protein>
<proteinExistence type="evidence at transcript level"/>
<sequence length="47" mass="5440">MFPEKCNINFHSKNGVISKQLTCQISNGIEQKKKAVVFLFCFVFMKL</sequence>
<dbReference type="AlphaFoldDB" id="Q25LZ2"/>
<dbReference type="EMBL" id="AB172764">
    <property type="protein sequence ID" value="BAE89826.1"/>
    <property type="molecule type" value="mRNA"/>
</dbReference>
<name>Q25LZ2_MACFA</name>
<organism evidence="1">
    <name type="scientific">Macaca fascicularis</name>
    <name type="common">Crab-eating macaque</name>
    <name type="synonym">Cynomolgus monkey</name>
    <dbReference type="NCBI Taxonomy" id="9541"/>
    <lineage>
        <taxon>Eukaryota</taxon>
        <taxon>Metazoa</taxon>
        <taxon>Chordata</taxon>
        <taxon>Craniata</taxon>
        <taxon>Vertebrata</taxon>
        <taxon>Euteleostomi</taxon>
        <taxon>Mammalia</taxon>
        <taxon>Eutheria</taxon>
        <taxon>Euarchontoglires</taxon>
        <taxon>Primates</taxon>
        <taxon>Haplorrhini</taxon>
        <taxon>Catarrhini</taxon>
        <taxon>Cercopithecidae</taxon>
        <taxon>Cercopithecinae</taxon>
        <taxon>Macaca</taxon>
    </lineage>
</organism>
<evidence type="ECO:0000313" key="1">
    <source>
        <dbReference type="EMBL" id="BAE88483.1"/>
    </source>
</evidence>
<accession>Q25LZ2</accession>
<reference evidence="1" key="1">
    <citation type="journal article" date="2007" name="PLoS Biol.">
        <title>Rate of evolution in brain-expressed genes in humans and other primates.</title>
        <authorList>
            <person name="Wang H.-Y."/>
            <person name="Chien H.-C."/>
            <person name="Osada N."/>
            <person name="Hashimoto K."/>
            <person name="Sugano S."/>
            <person name="Gojobori T."/>
            <person name="Chou C.-K."/>
            <person name="Tsai S.-F."/>
            <person name="Wu C.-I."/>
            <person name="Shen C.-K.J."/>
        </authorList>
    </citation>
    <scope>NUCLEOTIDE SEQUENCE</scope>
</reference>
<dbReference type="EMBL" id="AB171420">
    <property type="protein sequence ID" value="BAE88483.1"/>
    <property type="molecule type" value="mRNA"/>
</dbReference>
<evidence type="ECO:0000313" key="2">
    <source>
        <dbReference type="EMBL" id="BAE89826.1"/>
    </source>
</evidence>